<dbReference type="OrthoDB" id="9888309at2759"/>
<evidence type="ECO:0000313" key="2">
    <source>
        <dbReference type="EMBL" id="CAD5112431.1"/>
    </source>
</evidence>
<sequence>MDSIKQTIPELRQSVQSAESAYSPKQKVVANHKKTDKKPTNEIPAEFPLIIHGKGTDDKGLLETTPSNNTKKRDFDENYQPIPECFLNKDTNFDTRNDLYACGIGLNPTLKTGLERERTSSSVIHFTSNQALREKTLSPKSCYISPTESTFKSKTLIYPDPMQYAPSSFQHRILELSAFESETIKWERLRKKKSK</sequence>
<protein>
    <submittedName>
        <fullName evidence="2">DgyrCDS1653</fullName>
    </submittedName>
</protein>
<name>A0A7I8VB60_9ANNE</name>
<organism evidence="2 3">
    <name type="scientific">Dimorphilus gyrociliatus</name>
    <dbReference type="NCBI Taxonomy" id="2664684"/>
    <lineage>
        <taxon>Eukaryota</taxon>
        <taxon>Metazoa</taxon>
        <taxon>Spiralia</taxon>
        <taxon>Lophotrochozoa</taxon>
        <taxon>Annelida</taxon>
        <taxon>Polychaeta</taxon>
        <taxon>Polychaeta incertae sedis</taxon>
        <taxon>Dinophilidae</taxon>
        <taxon>Dimorphilus</taxon>
    </lineage>
</organism>
<comment type="caution">
    <text evidence="2">The sequence shown here is derived from an EMBL/GenBank/DDBJ whole genome shotgun (WGS) entry which is preliminary data.</text>
</comment>
<proteinExistence type="predicted"/>
<dbReference type="EMBL" id="CAJFCJ010000002">
    <property type="protein sequence ID" value="CAD5112431.1"/>
    <property type="molecule type" value="Genomic_DNA"/>
</dbReference>
<evidence type="ECO:0000313" key="3">
    <source>
        <dbReference type="Proteomes" id="UP000549394"/>
    </source>
</evidence>
<gene>
    <name evidence="2" type="ORF">DGYR_LOCUS1573</name>
</gene>
<dbReference type="AlphaFoldDB" id="A0A7I8VB60"/>
<reference evidence="2 3" key="1">
    <citation type="submission" date="2020-08" db="EMBL/GenBank/DDBJ databases">
        <authorList>
            <person name="Hejnol A."/>
        </authorList>
    </citation>
    <scope>NUCLEOTIDE SEQUENCE [LARGE SCALE GENOMIC DNA]</scope>
</reference>
<feature type="region of interest" description="Disordered" evidence="1">
    <location>
        <begin position="57"/>
        <end position="76"/>
    </location>
</feature>
<accession>A0A7I8VB60</accession>
<evidence type="ECO:0000256" key="1">
    <source>
        <dbReference type="SAM" id="MobiDB-lite"/>
    </source>
</evidence>
<feature type="region of interest" description="Disordered" evidence="1">
    <location>
        <begin position="1"/>
        <end position="44"/>
    </location>
</feature>
<dbReference type="Proteomes" id="UP000549394">
    <property type="component" value="Unassembled WGS sequence"/>
</dbReference>
<keyword evidence="3" id="KW-1185">Reference proteome</keyword>